<dbReference type="AlphaFoldDB" id="A0AA44YZ98"/>
<evidence type="ECO:0000313" key="1">
    <source>
        <dbReference type="EMBL" id="PUE91448.1"/>
    </source>
</evidence>
<reference evidence="1 2" key="1">
    <citation type="submission" date="2018-03" db="EMBL/GenBank/DDBJ databases">
        <title>Sequencing of reference strains of Xanthomonas.</title>
        <authorList>
            <person name="Studholme D.J."/>
            <person name="Vicente J."/>
            <person name="Sarris P."/>
        </authorList>
    </citation>
    <scope>NUCLEOTIDE SEQUENCE [LARGE SCALE GENOMIC DNA]</scope>
    <source>
        <strain evidence="1 2">WHRI 5232</strain>
    </source>
</reference>
<proteinExistence type="predicted"/>
<dbReference type="SUPFAM" id="SSF53639">
    <property type="entry name" value="AraD/HMP-PK domain-like"/>
    <property type="match status" value="1"/>
</dbReference>
<name>A0AA44YZ98_XANCM</name>
<protein>
    <submittedName>
        <fullName evidence="1">Uncharacterized protein</fullName>
    </submittedName>
</protein>
<organism evidence="1 2">
    <name type="scientific">Xanthomonas campestris pv. malvacearum</name>
    <dbReference type="NCBI Taxonomy" id="86040"/>
    <lineage>
        <taxon>Bacteria</taxon>
        <taxon>Pseudomonadati</taxon>
        <taxon>Pseudomonadota</taxon>
        <taxon>Gammaproteobacteria</taxon>
        <taxon>Lysobacterales</taxon>
        <taxon>Lysobacteraceae</taxon>
        <taxon>Xanthomonas</taxon>
    </lineage>
</organism>
<dbReference type="Proteomes" id="UP000251513">
    <property type="component" value="Unassembled WGS sequence"/>
</dbReference>
<dbReference type="InterPro" id="IPR036409">
    <property type="entry name" value="Aldolase_II/adducin_N_sf"/>
</dbReference>
<dbReference type="EMBL" id="PYJH01000043">
    <property type="protein sequence ID" value="PUE91448.1"/>
    <property type="molecule type" value="Genomic_DNA"/>
</dbReference>
<dbReference type="RefSeq" id="WP_033836960.1">
    <property type="nucleotide sequence ID" value="NZ_CP013004.1"/>
</dbReference>
<gene>
    <name evidence="1" type="ORF">C7T86_17655</name>
</gene>
<accession>A0AA44YZ98</accession>
<sequence>MNATDALRDTWLQTRERLQATHLLGDDDAALSVRCPGATQMWIGSAAAPTPLLLDWREDAALEAAQRLHAQVYAQRGDVGAVAWSAGAFGHCLADAAAVLASGIGNAVLVARRPLCLGTSARRLALNMALFEKCAKAYVLAAATGGPTRQLPWWVRRIANGRLRKDQVRAAVAFANGALPTESTAY</sequence>
<evidence type="ECO:0000313" key="2">
    <source>
        <dbReference type="Proteomes" id="UP000251513"/>
    </source>
</evidence>
<comment type="caution">
    <text evidence="1">The sequence shown here is derived from an EMBL/GenBank/DDBJ whole genome shotgun (WGS) entry which is preliminary data.</text>
</comment>